<evidence type="ECO:0000256" key="1">
    <source>
        <dbReference type="SAM" id="MobiDB-lite"/>
    </source>
</evidence>
<gene>
    <name evidence="2" type="ORF">EPUL_006691</name>
</gene>
<evidence type="ECO:0000313" key="3">
    <source>
        <dbReference type="Proteomes" id="UP000237438"/>
    </source>
</evidence>
<feature type="compositionally biased region" description="Polar residues" evidence="1">
    <location>
        <begin position="377"/>
        <end position="389"/>
    </location>
</feature>
<name>A0A2S4PR58_9PEZI</name>
<dbReference type="EMBL" id="PEDP01000973">
    <property type="protein sequence ID" value="POS84527.1"/>
    <property type="molecule type" value="Genomic_DNA"/>
</dbReference>
<feature type="region of interest" description="Disordered" evidence="1">
    <location>
        <begin position="204"/>
        <end position="464"/>
    </location>
</feature>
<dbReference type="Proteomes" id="UP000237438">
    <property type="component" value="Unassembled WGS sequence"/>
</dbReference>
<feature type="region of interest" description="Disordered" evidence="1">
    <location>
        <begin position="1"/>
        <end position="80"/>
    </location>
</feature>
<comment type="caution">
    <text evidence="2">The sequence shown here is derived from an EMBL/GenBank/DDBJ whole genome shotgun (WGS) entry which is preliminary data.</text>
</comment>
<feature type="compositionally biased region" description="Basic and acidic residues" evidence="1">
    <location>
        <begin position="356"/>
        <end position="365"/>
    </location>
</feature>
<feature type="compositionally biased region" description="Basic and acidic residues" evidence="1">
    <location>
        <begin position="47"/>
        <end position="66"/>
    </location>
</feature>
<organism evidence="2 3">
    <name type="scientific">Erysiphe pulchra</name>
    <dbReference type="NCBI Taxonomy" id="225359"/>
    <lineage>
        <taxon>Eukaryota</taxon>
        <taxon>Fungi</taxon>
        <taxon>Dikarya</taxon>
        <taxon>Ascomycota</taxon>
        <taxon>Pezizomycotina</taxon>
        <taxon>Leotiomycetes</taxon>
        <taxon>Erysiphales</taxon>
        <taxon>Erysiphaceae</taxon>
        <taxon>Erysiphe</taxon>
    </lineage>
</organism>
<feature type="compositionally biased region" description="Basic and acidic residues" evidence="1">
    <location>
        <begin position="441"/>
        <end position="452"/>
    </location>
</feature>
<feature type="region of interest" description="Disordered" evidence="1">
    <location>
        <begin position="495"/>
        <end position="545"/>
    </location>
</feature>
<feature type="compositionally biased region" description="Basic and acidic residues" evidence="1">
    <location>
        <begin position="320"/>
        <end position="331"/>
    </location>
</feature>
<feature type="compositionally biased region" description="Low complexity" evidence="1">
    <location>
        <begin position="334"/>
        <end position="345"/>
    </location>
</feature>
<feature type="compositionally biased region" description="Polar residues" evidence="1">
    <location>
        <begin position="453"/>
        <end position="464"/>
    </location>
</feature>
<feature type="compositionally biased region" description="Polar residues" evidence="1">
    <location>
        <begin position="430"/>
        <end position="440"/>
    </location>
</feature>
<dbReference type="OrthoDB" id="409136at2759"/>
<accession>A0A2S4PR58</accession>
<keyword evidence="3" id="KW-1185">Reference proteome</keyword>
<evidence type="ECO:0000313" key="2">
    <source>
        <dbReference type="EMBL" id="POS84527.1"/>
    </source>
</evidence>
<dbReference type="STRING" id="225359.A0A2S4PR58"/>
<sequence length="545" mass="62066">MKAGPAYVEELDENDQILPGTRRTARAPTTEQTSDKNTKKIPITSREVFHQSEVKTSDKKPEDKINKSPKRRPISIKVPAPVDIPPSKVYPATSMAGNYNSYYYRMPPPPHDGPHQYFHPHHDPYGMVINEYPLPPVDNYAMSREVHGPPPPSMAMPMSGYYQYPPTSPTAMSYHPPHSPPYGRFPALPPQDYIYPSHQEYAYPSPQEYSYPPPQEYSYPPPQEHSYPPQRSTSRSLAARFQVREQPWDRSSDPITRTASAFGTRDFPRQRSRTLEEGYESATDSNFVRNRMYDRRIGSIGGRPPPRESFNREAFSGDFLPRERTVRESQPRESSSSNTKSQGTSRARRPSVSFDLSHKDEKPRFEPPANSSRRRQSWYNQSVPESSTDYESKLKMASSYQEEAMGPNVTSHNRLDAPQLRRLQKRLDSTNRTSKSNASRDGSDPRKSDTRTNRSGSPSEDQNVTIKVLTGSARVTLGGAQIDCSEGGAIEIKHDQVFGRRASPEYTSAEPVVEDHERRHRLEKQYGRSRASSRAHRHSPDDSYY</sequence>
<reference evidence="2 3" key="1">
    <citation type="submission" date="2017-10" db="EMBL/GenBank/DDBJ databases">
        <title>Development of genomic resources for the powdery mildew, Erysiphe pulchra.</title>
        <authorList>
            <person name="Wadl P.A."/>
            <person name="Mack B.M."/>
            <person name="Moore G."/>
            <person name="Beltz S.B."/>
        </authorList>
    </citation>
    <scope>NUCLEOTIDE SEQUENCE [LARGE SCALE GENOMIC DNA]</scope>
    <source>
        <strain evidence="2">Cflorida</strain>
    </source>
</reference>
<feature type="compositionally biased region" description="Pro residues" evidence="1">
    <location>
        <begin position="211"/>
        <end position="223"/>
    </location>
</feature>
<feature type="compositionally biased region" description="Basic and acidic residues" evidence="1">
    <location>
        <begin position="242"/>
        <end position="252"/>
    </location>
</feature>
<proteinExistence type="predicted"/>
<feature type="compositionally biased region" description="Basic and acidic residues" evidence="1">
    <location>
        <begin position="266"/>
        <end position="276"/>
    </location>
</feature>
<dbReference type="AlphaFoldDB" id="A0A2S4PR58"/>
<protein>
    <submittedName>
        <fullName evidence="2">Uncharacterized protein</fullName>
    </submittedName>
</protein>